<dbReference type="SUPFAM" id="SSF54373">
    <property type="entry name" value="FAD-linked reductases, C-terminal domain"/>
    <property type="match status" value="1"/>
</dbReference>
<sequence length="544" mass="60793">MLVPDFPFGYDEFLADPAGTGTVPESAYGQEVAVIGAGLAGVVTAYELMKKGLKPVIYESAEIGGRMRTGKFQGAEGVVADLGAMRFPISGRSFYHYVDKVGLETAPFPNPLAPNTPSTVIDLKGATHYAETIDDLPEFYREVADSWNEALKEGANFTKLQDAIRERDTATIKNIWNELVPHLDEVSFYGFLAQSEAFRSKPYSYREAFGQVGFGTGGWDTDFPNSILEILRVVSTECDDHQRRIIGGAQQLPVRLWKRAAENIVHWPEGTSLESLHNGSPMPGVARLDRLGPEQIAVTDKWGTKRIYPAVVVTCQPWLLSARMQTDEKLFSQETWMAMDRSHFMLSSKTFVMVDRPFWRDIDPKTGRNTMSMTLTDRMTRGTYLMDEGPDKPGVICLSYTWMDDALKWLSVPIDDRVRMMLDSLKNIYPDVDIASHIIGEPITVSWESDPNFMGAFNGNLPGHYRYQERLFSHFIQDELPDDEKGIFLAGDGISWTAAWAEGAVTTGLNAVWGVTRQFGGSTTPENPGPGDRFEELRPLRMPI</sequence>
<dbReference type="PANTHER" id="PTHR10742">
    <property type="entry name" value="FLAVIN MONOAMINE OXIDASE"/>
    <property type="match status" value="1"/>
</dbReference>
<evidence type="ECO:0000313" key="2">
    <source>
        <dbReference type="EMBL" id="WGW14174.1"/>
    </source>
</evidence>
<keyword evidence="2" id="KW-0560">Oxidoreductase</keyword>
<dbReference type="InterPro" id="IPR050281">
    <property type="entry name" value="Flavin_monoamine_oxidase"/>
</dbReference>
<dbReference type="Pfam" id="PF01593">
    <property type="entry name" value="Amino_oxidase"/>
    <property type="match status" value="1"/>
</dbReference>
<organism evidence="2 3">
    <name type="scientific">Saxibacter everestensis</name>
    <dbReference type="NCBI Taxonomy" id="2909229"/>
    <lineage>
        <taxon>Bacteria</taxon>
        <taxon>Bacillati</taxon>
        <taxon>Actinomycetota</taxon>
        <taxon>Actinomycetes</taxon>
        <taxon>Micrococcales</taxon>
        <taxon>Brevibacteriaceae</taxon>
        <taxon>Saxibacter</taxon>
    </lineage>
</organism>
<gene>
    <name evidence="2" type="ORF">LWF01_01715</name>
</gene>
<name>A0ABY8R0P6_9MICO</name>
<dbReference type="Gene3D" id="3.90.660.10">
    <property type="match status" value="1"/>
</dbReference>
<feature type="domain" description="Amine oxidase" evidence="1">
    <location>
        <begin position="39"/>
        <end position="513"/>
    </location>
</feature>
<dbReference type="EC" id="1.-.-.-" evidence="2"/>
<reference evidence="2 3" key="1">
    <citation type="submission" date="2023-05" db="EMBL/GenBank/DDBJ databases">
        <title>Lithophilousrod everest ZFBP1038 complete genpme.</title>
        <authorList>
            <person name="Tian M."/>
        </authorList>
    </citation>
    <scope>NUCLEOTIDE SEQUENCE [LARGE SCALE GENOMIC DNA]</scope>
    <source>
        <strain evidence="2 3">ZFBP1038</strain>
    </source>
</reference>
<dbReference type="PANTHER" id="PTHR10742:SF342">
    <property type="entry name" value="AMINE OXIDASE"/>
    <property type="match status" value="1"/>
</dbReference>
<evidence type="ECO:0000313" key="3">
    <source>
        <dbReference type="Proteomes" id="UP001209083"/>
    </source>
</evidence>
<dbReference type="Gene3D" id="3.50.50.60">
    <property type="entry name" value="FAD/NAD(P)-binding domain"/>
    <property type="match status" value="1"/>
</dbReference>
<protein>
    <submittedName>
        <fullName evidence="2">NAD(P)/FAD-dependent oxidoreductase</fullName>
        <ecNumber evidence="2">1.-.-.-</ecNumber>
    </submittedName>
</protein>
<proteinExistence type="predicted"/>
<dbReference type="InterPro" id="IPR002937">
    <property type="entry name" value="Amino_oxidase"/>
</dbReference>
<dbReference type="Gene3D" id="1.10.405.40">
    <property type="match status" value="1"/>
</dbReference>
<dbReference type="SUPFAM" id="SSF51905">
    <property type="entry name" value="FAD/NAD(P)-binding domain"/>
    <property type="match status" value="1"/>
</dbReference>
<dbReference type="InterPro" id="IPR036188">
    <property type="entry name" value="FAD/NAD-bd_sf"/>
</dbReference>
<evidence type="ECO:0000259" key="1">
    <source>
        <dbReference type="Pfam" id="PF01593"/>
    </source>
</evidence>
<accession>A0ABY8R0P6</accession>
<keyword evidence="3" id="KW-1185">Reference proteome</keyword>
<dbReference type="RefSeq" id="WP_349640970.1">
    <property type="nucleotide sequence ID" value="NZ_CP090958.1"/>
</dbReference>
<dbReference type="Proteomes" id="UP001209083">
    <property type="component" value="Chromosome"/>
</dbReference>
<dbReference type="EMBL" id="CP090958">
    <property type="protein sequence ID" value="WGW14174.1"/>
    <property type="molecule type" value="Genomic_DNA"/>
</dbReference>
<dbReference type="GO" id="GO:0016491">
    <property type="term" value="F:oxidoreductase activity"/>
    <property type="evidence" value="ECO:0007669"/>
    <property type="project" value="UniProtKB-KW"/>
</dbReference>